<sequence length="42" mass="4655">MSRSNKTLAGRAPILLCVTEFGTKQIRRVLHAMMSGVKAAFY</sequence>
<gene>
    <name evidence="1" type="ORF">HZU72_11125</name>
</gene>
<organism evidence="1 2">
    <name type="scientific">Vreelandella sedimenti</name>
    <dbReference type="NCBI Taxonomy" id="2729618"/>
    <lineage>
        <taxon>Bacteria</taxon>
        <taxon>Pseudomonadati</taxon>
        <taxon>Pseudomonadota</taxon>
        <taxon>Gammaproteobacteria</taxon>
        <taxon>Oceanospirillales</taxon>
        <taxon>Halomonadaceae</taxon>
        <taxon>Vreelandella</taxon>
    </lineage>
</organism>
<dbReference type="EMBL" id="JACCGK010000008">
    <property type="protein sequence ID" value="NYT72977.1"/>
    <property type="molecule type" value="Genomic_DNA"/>
</dbReference>
<keyword evidence="2" id="KW-1185">Reference proteome</keyword>
<dbReference type="Proteomes" id="UP000520876">
    <property type="component" value="Unassembled WGS sequence"/>
</dbReference>
<reference evidence="1 2" key="1">
    <citation type="submission" date="2020-07" db="EMBL/GenBank/DDBJ databases">
        <title>Halomonas sp. QX-2 draft genome sequence.</title>
        <authorList>
            <person name="Qiu X."/>
        </authorList>
    </citation>
    <scope>NUCLEOTIDE SEQUENCE [LARGE SCALE GENOMIC DNA]</scope>
    <source>
        <strain evidence="1 2">QX-2</strain>
    </source>
</reference>
<name>A0A7Z0N7B2_9GAMM</name>
<evidence type="ECO:0000313" key="1">
    <source>
        <dbReference type="EMBL" id="NYT72977.1"/>
    </source>
</evidence>
<dbReference type="AlphaFoldDB" id="A0A7Z0N7B2"/>
<proteinExistence type="predicted"/>
<protein>
    <submittedName>
        <fullName evidence="1">DUF2384 domain-containing protein</fullName>
    </submittedName>
</protein>
<comment type="caution">
    <text evidence="1">The sequence shown here is derived from an EMBL/GenBank/DDBJ whole genome shotgun (WGS) entry which is preliminary data.</text>
</comment>
<accession>A0A7Z0N7B2</accession>
<evidence type="ECO:0000313" key="2">
    <source>
        <dbReference type="Proteomes" id="UP000520876"/>
    </source>
</evidence>